<protein>
    <recommendedName>
        <fullName evidence="1">Glyoxalase-like domain-containing protein</fullName>
    </recommendedName>
</protein>
<dbReference type="RefSeq" id="WP_141379934.1">
    <property type="nucleotide sequence ID" value="NZ_BJNA01000012.1"/>
</dbReference>
<proteinExistence type="predicted"/>
<evidence type="ECO:0000259" key="1">
    <source>
        <dbReference type="Pfam" id="PF18029"/>
    </source>
</evidence>
<dbReference type="Gene3D" id="3.10.180.10">
    <property type="entry name" value="2,3-Dihydroxybiphenyl 1,2-Dioxygenase, domain 1"/>
    <property type="match status" value="1"/>
</dbReference>
<dbReference type="EMBL" id="VFPS01000002">
    <property type="protein sequence ID" value="TQM98931.1"/>
    <property type="molecule type" value="Genomic_DNA"/>
</dbReference>
<dbReference type="InterPro" id="IPR041581">
    <property type="entry name" value="Glyoxalase_6"/>
</dbReference>
<keyword evidence="3" id="KW-1185">Reference proteome</keyword>
<sequence length="139" mass="14813">MSLTVGSIVIRVTDLDAQLAFWTAALDYVPRQLIADDFALLGPRTGAGVGLSLDVVASPRMLPPRIHLDLYTSAQAAEVARLETLGARRVHWSKRPPDADYVIMEDPEGNRFCVVHAHGDDSASDAAGSDAAGSDAVEE</sequence>
<reference evidence="2 3" key="1">
    <citation type="submission" date="2019-06" db="EMBL/GenBank/DDBJ databases">
        <title>Sequencing the genomes of 1000 actinobacteria strains.</title>
        <authorList>
            <person name="Klenk H.-P."/>
        </authorList>
    </citation>
    <scope>NUCLEOTIDE SEQUENCE [LARGE SCALE GENOMIC DNA]</scope>
    <source>
        <strain evidence="2 3">DSM 20427</strain>
    </source>
</reference>
<dbReference type="PANTHER" id="PTHR35908">
    <property type="entry name" value="HYPOTHETICAL FUSION PROTEIN"/>
    <property type="match status" value="1"/>
</dbReference>
<dbReference type="PANTHER" id="PTHR35908:SF1">
    <property type="entry name" value="CONSERVED PROTEIN"/>
    <property type="match status" value="1"/>
</dbReference>
<dbReference type="AlphaFoldDB" id="A0A4Y3UMQ5"/>
<dbReference type="Pfam" id="PF18029">
    <property type="entry name" value="Glyoxalase_6"/>
    <property type="match status" value="1"/>
</dbReference>
<dbReference type="SUPFAM" id="SSF54593">
    <property type="entry name" value="Glyoxalase/Bleomycin resistance protein/Dihydroxybiphenyl dioxygenase"/>
    <property type="match status" value="1"/>
</dbReference>
<dbReference type="Proteomes" id="UP000319804">
    <property type="component" value="Unassembled WGS sequence"/>
</dbReference>
<feature type="domain" description="Glyoxalase-like" evidence="1">
    <location>
        <begin position="8"/>
        <end position="115"/>
    </location>
</feature>
<accession>A0A4Y3UMQ5</accession>
<evidence type="ECO:0000313" key="2">
    <source>
        <dbReference type="EMBL" id="TQM98931.1"/>
    </source>
</evidence>
<name>A0A4Y3UMQ5_9MICO</name>
<organism evidence="2 3">
    <name type="scientific">Microbacterium lacticum</name>
    <dbReference type="NCBI Taxonomy" id="33885"/>
    <lineage>
        <taxon>Bacteria</taxon>
        <taxon>Bacillati</taxon>
        <taxon>Actinomycetota</taxon>
        <taxon>Actinomycetes</taxon>
        <taxon>Micrococcales</taxon>
        <taxon>Microbacteriaceae</taxon>
        <taxon>Microbacterium</taxon>
    </lineage>
</organism>
<comment type="caution">
    <text evidence="2">The sequence shown here is derived from an EMBL/GenBank/DDBJ whole genome shotgun (WGS) entry which is preliminary data.</text>
</comment>
<dbReference type="OrthoDB" id="5524593at2"/>
<dbReference type="CDD" id="cd06587">
    <property type="entry name" value="VOC"/>
    <property type="match status" value="1"/>
</dbReference>
<gene>
    <name evidence="2" type="ORF">FHX68_1652</name>
</gene>
<evidence type="ECO:0000313" key="3">
    <source>
        <dbReference type="Proteomes" id="UP000319804"/>
    </source>
</evidence>
<dbReference type="InterPro" id="IPR029068">
    <property type="entry name" value="Glyas_Bleomycin-R_OHBP_Dase"/>
</dbReference>